<protein>
    <recommendedName>
        <fullName evidence="2">MADF domain-containing protein</fullName>
    </recommendedName>
</protein>
<dbReference type="AlphaFoldDB" id="A0A016VNL5"/>
<dbReference type="Pfam" id="PF10545">
    <property type="entry name" value="MADF_DNA_bdg"/>
    <property type="match status" value="1"/>
</dbReference>
<evidence type="ECO:0000313" key="4">
    <source>
        <dbReference type="Proteomes" id="UP000024635"/>
    </source>
</evidence>
<dbReference type="EMBL" id="JARK01001343">
    <property type="protein sequence ID" value="EYC28597.1"/>
    <property type="molecule type" value="Genomic_DNA"/>
</dbReference>
<dbReference type="GO" id="GO:0005634">
    <property type="term" value="C:nucleus"/>
    <property type="evidence" value="ECO:0007669"/>
    <property type="project" value="TreeGrafter"/>
</dbReference>
<reference evidence="4" key="1">
    <citation type="journal article" date="2015" name="Nat. Genet.">
        <title>The genome and transcriptome of the zoonotic hookworm Ancylostoma ceylanicum identify infection-specific gene families.</title>
        <authorList>
            <person name="Schwarz E.M."/>
            <person name="Hu Y."/>
            <person name="Antoshechkin I."/>
            <person name="Miller M.M."/>
            <person name="Sternberg P.W."/>
            <person name="Aroian R.V."/>
        </authorList>
    </citation>
    <scope>NUCLEOTIDE SEQUENCE</scope>
    <source>
        <strain evidence="4">HY135</strain>
    </source>
</reference>
<gene>
    <name evidence="3" type="primary">Acey_s0007.g3305</name>
    <name evidence="3" type="synonym">Acey-madf-3</name>
    <name evidence="3" type="ORF">Y032_0007g3305</name>
</gene>
<dbReference type="STRING" id="53326.A0A016VNL5"/>
<sequence>MYLHWQLLPPEMYGKEKRKVKYQGDQSTWQYYKHLSFLDPHMIDRQSVESPARKEHPDVQITVTDPSFGTNLIEEVRSHPCLFDIRDPKYRHSECRNQAWNSVIAHLNYPGNYTRDQLLLYTPHSQSIELFVCDVNSIYKQWKKIRDRYVREKRRLRMQRDNGVHDDSTWDLFPQMAWIDPYLDDRAQLLRQVKRKHDEELSDYGELDDMVRSGSGLGYMVHDKGRNEGSKTARADLENRASGPRQPCERATTWLRPALPGPARTALLSEMLFTFMLLSHGGADVLLDGDSAFAASAVSDLRTLPEHARAIAKAQIEAIFDSCVKTVF</sequence>
<dbReference type="GO" id="GO:0006357">
    <property type="term" value="P:regulation of transcription by RNA polymerase II"/>
    <property type="evidence" value="ECO:0007669"/>
    <property type="project" value="TreeGrafter"/>
</dbReference>
<dbReference type="GO" id="GO:0005667">
    <property type="term" value="C:transcription regulator complex"/>
    <property type="evidence" value="ECO:0007669"/>
    <property type="project" value="TreeGrafter"/>
</dbReference>
<dbReference type="PROSITE" id="PS51029">
    <property type="entry name" value="MADF"/>
    <property type="match status" value="1"/>
</dbReference>
<dbReference type="SMART" id="SM00595">
    <property type="entry name" value="MADF"/>
    <property type="match status" value="1"/>
</dbReference>
<evidence type="ECO:0000313" key="3">
    <source>
        <dbReference type="EMBL" id="EYC28597.1"/>
    </source>
</evidence>
<dbReference type="PANTHER" id="PTHR12243:SF67">
    <property type="entry name" value="COREPRESSOR OF PANGOLIN, ISOFORM A-RELATED"/>
    <property type="match status" value="1"/>
</dbReference>
<comment type="caution">
    <text evidence="3">The sequence shown here is derived from an EMBL/GenBank/DDBJ whole genome shotgun (WGS) entry which is preliminary data.</text>
</comment>
<evidence type="ECO:0000259" key="2">
    <source>
        <dbReference type="PROSITE" id="PS51029"/>
    </source>
</evidence>
<dbReference type="InterPro" id="IPR039353">
    <property type="entry name" value="TF_Adf1"/>
</dbReference>
<dbReference type="OrthoDB" id="270189at2759"/>
<accession>A0A016VNL5</accession>
<organism evidence="3 4">
    <name type="scientific">Ancylostoma ceylanicum</name>
    <dbReference type="NCBI Taxonomy" id="53326"/>
    <lineage>
        <taxon>Eukaryota</taxon>
        <taxon>Metazoa</taxon>
        <taxon>Ecdysozoa</taxon>
        <taxon>Nematoda</taxon>
        <taxon>Chromadorea</taxon>
        <taxon>Rhabditida</taxon>
        <taxon>Rhabditina</taxon>
        <taxon>Rhabditomorpha</taxon>
        <taxon>Strongyloidea</taxon>
        <taxon>Ancylostomatidae</taxon>
        <taxon>Ancylostomatinae</taxon>
        <taxon>Ancylostoma</taxon>
    </lineage>
</organism>
<feature type="domain" description="MADF" evidence="2">
    <location>
        <begin position="71"/>
        <end position="184"/>
    </location>
</feature>
<feature type="compositionally biased region" description="Basic and acidic residues" evidence="1">
    <location>
        <begin position="222"/>
        <end position="239"/>
    </location>
</feature>
<feature type="region of interest" description="Disordered" evidence="1">
    <location>
        <begin position="222"/>
        <end position="247"/>
    </location>
</feature>
<dbReference type="Proteomes" id="UP000024635">
    <property type="component" value="Unassembled WGS sequence"/>
</dbReference>
<dbReference type="InterPro" id="IPR006578">
    <property type="entry name" value="MADF-dom"/>
</dbReference>
<keyword evidence="4" id="KW-1185">Reference proteome</keyword>
<evidence type="ECO:0000256" key="1">
    <source>
        <dbReference type="SAM" id="MobiDB-lite"/>
    </source>
</evidence>
<proteinExistence type="predicted"/>
<name>A0A016VNL5_9BILA</name>
<dbReference type="PANTHER" id="PTHR12243">
    <property type="entry name" value="MADF DOMAIN TRANSCRIPTION FACTOR"/>
    <property type="match status" value="1"/>
</dbReference>